<proteinExistence type="predicted"/>
<keyword evidence="2 4" id="KW-0862">Zinc</keyword>
<dbReference type="Gene3D" id="2.10.110.10">
    <property type="entry name" value="Cysteine Rich Protein"/>
    <property type="match status" value="1"/>
</dbReference>
<name>A0A1S8WG74_OPIVI</name>
<dbReference type="EMBL" id="KV907397">
    <property type="protein sequence ID" value="OON13451.1"/>
    <property type="molecule type" value="Genomic_DNA"/>
</dbReference>
<keyword evidence="1 4" id="KW-0479">Metal-binding</keyword>
<reference evidence="7 8" key="1">
    <citation type="submission" date="2015-03" db="EMBL/GenBank/DDBJ databases">
        <title>Draft genome of the nematode, Opisthorchis viverrini.</title>
        <authorList>
            <person name="Mitreva M."/>
        </authorList>
    </citation>
    <scope>NUCLEOTIDE SEQUENCE [LARGE SCALE GENOMIC DNA]</scope>
    <source>
        <strain evidence="7">Khon Kaen</strain>
    </source>
</reference>
<dbReference type="Pfam" id="PF00412">
    <property type="entry name" value="LIM"/>
    <property type="match status" value="1"/>
</dbReference>
<evidence type="ECO:0000256" key="1">
    <source>
        <dbReference type="ARBA" id="ARBA00022723"/>
    </source>
</evidence>
<keyword evidence="8" id="KW-1185">Reference proteome</keyword>
<feature type="domain" description="LIM zinc-binding" evidence="6">
    <location>
        <begin position="1"/>
        <end position="43"/>
    </location>
</feature>
<evidence type="ECO:0000256" key="5">
    <source>
        <dbReference type="SAM" id="MobiDB-lite"/>
    </source>
</evidence>
<dbReference type="SUPFAM" id="SSF57716">
    <property type="entry name" value="Glucocorticoid receptor-like (DNA-binding domain)"/>
    <property type="match status" value="1"/>
</dbReference>
<evidence type="ECO:0000256" key="2">
    <source>
        <dbReference type="ARBA" id="ARBA00022833"/>
    </source>
</evidence>
<dbReference type="PANTHER" id="PTHR24206">
    <property type="entry name" value="OS06G0237300 PROTEIN"/>
    <property type="match status" value="1"/>
</dbReference>
<dbReference type="PROSITE" id="PS50023">
    <property type="entry name" value="LIM_DOMAIN_2"/>
    <property type="match status" value="1"/>
</dbReference>
<evidence type="ECO:0000313" key="8">
    <source>
        <dbReference type="Proteomes" id="UP000243686"/>
    </source>
</evidence>
<sequence>MDRIFHKYCFRCRKCQRTLSVRTFNVGNGHPYCEPHYIELFRVRGRFGATALDKGVEEDDDYLLHQTAVQSSTPAETAKDRPRPLVTQTLVAKFQQMSDLSKSSHDIRQGEPLAIPRPMSLTPENTTRAVRARSLSLGKHTIPTPFLQASNLKVHKEVPLPEETVKNQVLTSHPNTQNDEEYPHPGITKDLIAKFSKFSSN</sequence>
<dbReference type="Proteomes" id="UP000243686">
    <property type="component" value="Unassembled WGS sequence"/>
</dbReference>
<feature type="region of interest" description="Disordered" evidence="5">
    <location>
        <begin position="97"/>
        <end position="123"/>
    </location>
</feature>
<dbReference type="InterPro" id="IPR001781">
    <property type="entry name" value="Znf_LIM"/>
</dbReference>
<accession>A0A1S8WG74</accession>
<gene>
    <name evidence="7" type="ORF">X801_10769</name>
</gene>
<evidence type="ECO:0000259" key="6">
    <source>
        <dbReference type="PROSITE" id="PS50023"/>
    </source>
</evidence>
<protein>
    <submittedName>
        <fullName evidence="7">LIM domain protein</fullName>
    </submittedName>
</protein>
<evidence type="ECO:0000256" key="4">
    <source>
        <dbReference type="PROSITE-ProRule" id="PRU00125"/>
    </source>
</evidence>
<dbReference type="AlphaFoldDB" id="A0A1S8WG74"/>
<keyword evidence="3 4" id="KW-0440">LIM domain</keyword>
<dbReference type="GO" id="GO:0046872">
    <property type="term" value="F:metal ion binding"/>
    <property type="evidence" value="ECO:0007669"/>
    <property type="project" value="UniProtKB-KW"/>
</dbReference>
<evidence type="ECO:0000313" key="7">
    <source>
        <dbReference type="EMBL" id="OON13451.1"/>
    </source>
</evidence>
<organism evidence="7 8">
    <name type="scientific">Opisthorchis viverrini</name>
    <name type="common">Southeast Asian liver fluke</name>
    <dbReference type="NCBI Taxonomy" id="6198"/>
    <lineage>
        <taxon>Eukaryota</taxon>
        <taxon>Metazoa</taxon>
        <taxon>Spiralia</taxon>
        <taxon>Lophotrochozoa</taxon>
        <taxon>Platyhelminthes</taxon>
        <taxon>Trematoda</taxon>
        <taxon>Digenea</taxon>
        <taxon>Opisthorchiida</taxon>
        <taxon>Opisthorchiata</taxon>
        <taxon>Opisthorchiidae</taxon>
        <taxon>Opisthorchis</taxon>
    </lineage>
</organism>
<evidence type="ECO:0000256" key="3">
    <source>
        <dbReference type="ARBA" id="ARBA00023038"/>
    </source>
</evidence>